<evidence type="ECO:0000313" key="3">
    <source>
        <dbReference type="EMBL" id="KAF0727140.1"/>
    </source>
</evidence>
<name>A0A6G0WIU0_9STRA</name>
<keyword evidence="2" id="KW-0812">Transmembrane</keyword>
<keyword evidence="2" id="KW-1133">Transmembrane helix</keyword>
<evidence type="ECO:0000256" key="2">
    <source>
        <dbReference type="SAM" id="Phobius"/>
    </source>
</evidence>
<keyword evidence="4" id="KW-1185">Reference proteome</keyword>
<evidence type="ECO:0000313" key="4">
    <source>
        <dbReference type="Proteomes" id="UP000481153"/>
    </source>
</evidence>
<proteinExistence type="predicted"/>
<protein>
    <submittedName>
        <fullName evidence="3">Uncharacterized protein</fullName>
    </submittedName>
</protein>
<reference evidence="3 4" key="1">
    <citation type="submission" date="2019-07" db="EMBL/GenBank/DDBJ databases">
        <title>Genomics analysis of Aphanomyces spp. identifies a new class of oomycete effector associated with host adaptation.</title>
        <authorList>
            <person name="Gaulin E."/>
        </authorList>
    </citation>
    <scope>NUCLEOTIDE SEQUENCE [LARGE SCALE GENOMIC DNA]</scope>
    <source>
        <strain evidence="3 4">ATCC 201684</strain>
    </source>
</reference>
<sequence>MRPRAAFWTTRLTVQHIRNGLTVFALVYVIIRGLSSSSSPLAIAQGPPPPLSPQDTAFVAQCRSYYEASALRRNRCDDPPAQLCQNICLGLAANLTYYASLWPTTLLPACDATCAVHQGSICNNGVSYLQLCEAAARARAQAAAPDQVHVMVQDDRASPSFFSLLVLIFVAASDILVSLAEYKAKYLVAPQDEAALYDASQLDVTAALISQALKAAEQPEHLLTVAKTSFEIRCLLFDNSCDQALQLIVLFQVVSFLWHYRSRATRFLPANLRFDKDDPTSPTSAGETEGQFEETPPPARTSSGSQEFSKAQSMAAFTQGTALGSRTGSHETQVQPPEPAAAVAPVTASPVTSPVAQTAAAPSPFDNIVVSDIFVVMQEASSSAGVVDSSVDETSIG</sequence>
<accession>A0A6G0WIU0</accession>
<dbReference type="EMBL" id="VJMJ01000201">
    <property type="protein sequence ID" value="KAF0727140.1"/>
    <property type="molecule type" value="Genomic_DNA"/>
</dbReference>
<keyword evidence="2" id="KW-0472">Membrane</keyword>
<evidence type="ECO:0000256" key="1">
    <source>
        <dbReference type="SAM" id="MobiDB-lite"/>
    </source>
</evidence>
<feature type="region of interest" description="Disordered" evidence="1">
    <location>
        <begin position="324"/>
        <end position="346"/>
    </location>
</feature>
<dbReference type="AlphaFoldDB" id="A0A6G0WIU0"/>
<dbReference type="Proteomes" id="UP000481153">
    <property type="component" value="Unassembled WGS sequence"/>
</dbReference>
<feature type="compositionally biased region" description="Low complexity" evidence="1">
    <location>
        <begin position="331"/>
        <end position="346"/>
    </location>
</feature>
<organism evidence="3 4">
    <name type="scientific">Aphanomyces euteiches</name>
    <dbReference type="NCBI Taxonomy" id="100861"/>
    <lineage>
        <taxon>Eukaryota</taxon>
        <taxon>Sar</taxon>
        <taxon>Stramenopiles</taxon>
        <taxon>Oomycota</taxon>
        <taxon>Saprolegniomycetes</taxon>
        <taxon>Saprolegniales</taxon>
        <taxon>Verrucalvaceae</taxon>
        <taxon>Aphanomyces</taxon>
    </lineage>
</organism>
<gene>
    <name evidence="3" type="ORF">Ae201684_014777</name>
</gene>
<feature type="compositionally biased region" description="Polar residues" evidence="1">
    <location>
        <begin position="300"/>
        <end position="311"/>
    </location>
</feature>
<feature type="region of interest" description="Disordered" evidence="1">
    <location>
        <begin position="272"/>
        <end position="311"/>
    </location>
</feature>
<feature type="transmembrane region" description="Helical" evidence="2">
    <location>
        <begin position="21"/>
        <end position="43"/>
    </location>
</feature>
<comment type="caution">
    <text evidence="3">The sequence shown here is derived from an EMBL/GenBank/DDBJ whole genome shotgun (WGS) entry which is preliminary data.</text>
</comment>
<dbReference type="VEuPathDB" id="FungiDB:AeMF1_005032"/>